<evidence type="ECO:0000313" key="3">
    <source>
        <dbReference type="Proteomes" id="UP000035083"/>
    </source>
</evidence>
<comment type="caution">
    <text evidence="2">The sequence shown here is derived from an EMBL/GenBank/DDBJ whole genome shotgun (WGS) entry which is preliminary data.</text>
</comment>
<proteinExistence type="predicted"/>
<dbReference type="SMART" id="SM00530">
    <property type="entry name" value="HTH_XRE"/>
    <property type="match status" value="1"/>
</dbReference>
<dbReference type="EMBL" id="BANU01000001">
    <property type="protein sequence ID" value="GAC59303.1"/>
    <property type="molecule type" value="Genomic_DNA"/>
</dbReference>
<dbReference type="CDD" id="cd00093">
    <property type="entry name" value="HTH_XRE"/>
    <property type="match status" value="1"/>
</dbReference>
<reference evidence="2 3" key="1">
    <citation type="submission" date="2012-12" db="EMBL/GenBank/DDBJ databases">
        <title>Whole genome shotgun sequence of Gordonia sihwensis NBRC 108236.</title>
        <authorList>
            <person name="Yoshida I."/>
            <person name="Hosoyama A."/>
            <person name="Tsuchikane K."/>
            <person name="Ando Y."/>
            <person name="Baba S."/>
            <person name="Ohji S."/>
            <person name="Hamada M."/>
            <person name="Tamura T."/>
            <person name="Yamazoe A."/>
            <person name="Yamazaki S."/>
            <person name="Fujita N."/>
        </authorList>
    </citation>
    <scope>NUCLEOTIDE SEQUENCE [LARGE SCALE GENOMIC DNA]</scope>
    <source>
        <strain evidence="2 3">NBRC 108236</strain>
    </source>
</reference>
<dbReference type="Pfam" id="PF01381">
    <property type="entry name" value="HTH_3"/>
    <property type="match status" value="1"/>
</dbReference>
<sequence>MHSESLAQRVSGAVQRNVRAEMARSKASQTRLATSLGWTQASLSRRLNGYVPFTVEEVAAIAEYLRVPVAVLLGDEVLRAGA</sequence>
<dbReference type="Gene3D" id="1.10.260.40">
    <property type="entry name" value="lambda repressor-like DNA-binding domains"/>
    <property type="match status" value="1"/>
</dbReference>
<dbReference type="eggNOG" id="ENOG5031YH8">
    <property type="taxonomic scope" value="Bacteria"/>
</dbReference>
<dbReference type="PROSITE" id="PS50943">
    <property type="entry name" value="HTH_CROC1"/>
    <property type="match status" value="1"/>
</dbReference>
<feature type="domain" description="HTH cro/C1-type" evidence="1">
    <location>
        <begin position="28"/>
        <end position="72"/>
    </location>
</feature>
<protein>
    <recommendedName>
        <fullName evidence="1">HTH cro/C1-type domain-containing protein</fullName>
    </recommendedName>
</protein>
<dbReference type="SUPFAM" id="SSF47413">
    <property type="entry name" value="lambda repressor-like DNA-binding domains"/>
    <property type="match status" value="1"/>
</dbReference>
<gene>
    <name evidence="2" type="ORF">GSI01S_01_02690</name>
</gene>
<name>L7LGW0_9ACTN</name>
<accession>L7LGW0</accession>
<keyword evidence="3" id="KW-1185">Reference proteome</keyword>
<dbReference type="Proteomes" id="UP000035083">
    <property type="component" value="Unassembled WGS sequence"/>
</dbReference>
<dbReference type="AlphaFoldDB" id="L7LGW0"/>
<evidence type="ECO:0000259" key="1">
    <source>
        <dbReference type="PROSITE" id="PS50943"/>
    </source>
</evidence>
<evidence type="ECO:0000313" key="2">
    <source>
        <dbReference type="EMBL" id="GAC59303.1"/>
    </source>
</evidence>
<organism evidence="2 3">
    <name type="scientific">Gordonia sihwensis NBRC 108236</name>
    <dbReference type="NCBI Taxonomy" id="1223544"/>
    <lineage>
        <taxon>Bacteria</taxon>
        <taxon>Bacillati</taxon>
        <taxon>Actinomycetota</taxon>
        <taxon>Actinomycetes</taxon>
        <taxon>Mycobacteriales</taxon>
        <taxon>Gordoniaceae</taxon>
        <taxon>Gordonia</taxon>
    </lineage>
</organism>
<dbReference type="GO" id="GO:0003677">
    <property type="term" value="F:DNA binding"/>
    <property type="evidence" value="ECO:0007669"/>
    <property type="project" value="InterPro"/>
</dbReference>
<dbReference type="InterPro" id="IPR010982">
    <property type="entry name" value="Lambda_DNA-bd_dom_sf"/>
</dbReference>
<dbReference type="InterPro" id="IPR001387">
    <property type="entry name" value="Cro/C1-type_HTH"/>
</dbReference>